<dbReference type="PANTHER" id="PTHR42734">
    <property type="entry name" value="METAL TRANSPORT SYSTEM ATP-BINDING PROTEIN TM_0124-RELATED"/>
    <property type="match status" value="1"/>
</dbReference>
<evidence type="ECO:0000259" key="4">
    <source>
        <dbReference type="PROSITE" id="PS50893"/>
    </source>
</evidence>
<dbReference type="PROSITE" id="PS00211">
    <property type="entry name" value="ABC_TRANSPORTER_1"/>
    <property type="match status" value="1"/>
</dbReference>
<keyword evidence="2" id="KW-0547">Nucleotide-binding</keyword>
<keyword evidence="1" id="KW-0813">Transport</keyword>
<reference evidence="5" key="1">
    <citation type="submission" date="2020-05" db="EMBL/GenBank/DDBJ databases">
        <authorList>
            <person name="Chiriac C."/>
            <person name="Salcher M."/>
            <person name="Ghai R."/>
            <person name="Kavagutti S V."/>
        </authorList>
    </citation>
    <scope>NUCLEOTIDE SEQUENCE</scope>
</reference>
<dbReference type="GO" id="GO:0016887">
    <property type="term" value="F:ATP hydrolysis activity"/>
    <property type="evidence" value="ECO:0007669"/>
    <property type="project" value="InterPro"/>
</dbReference>
<dbReference type="Gene3D" id="3.40.50.300">
    <property type="entry name" value="P-loop containing nucleotide triphosphate hydrolases"/>
    <property type="match status" value="1"/>
</dbReference>
<name>A0A6J7KV93_9ZZZZ</name>
<dbReference type="SMART" id="SM00382">
    <property type="entry name" value="AAA"/>
    <property type="match status" value="1"/>
</dbReference>
<dbReference type="PROSITE" id="PS50893">
    <property type="entry name" value="ABC_TRANSPORTER_2"/>
    <property type="match status" value="1"/>
</dbReference>
<dbReference type="InterPro" id="IPR017871">
    <property type="entry name" value="ABC_transporter-like_CS"/>
</dbReference>
<feature type="domain" description="ABC transporter" evidence="4">
    <location>
        <begin position="10"/>
        <end position="252"/>
    </location>
</feature>
<dbReference type="InterPro" id="IPR050153">
    <property type="entry name" value="Metal_Ion_Import_ABC"/>
</dbReference>
<dbReference type="AlphaFoldDB" id="A0A6J7KV93"/>
<evidence type="ECO:0000256" key="3">
    <source>
        <dbReference type="ARBA" id="ARBA00022840"/>
    </source>
</evidence>
<evidence type="ECO:0000313" key="5">
    <source>
        <dbReference type="EMBL" id="CAB4957544.1"/>
    </source>
</evidence>
<keyword evidence="3" id="KW-0067">ATP-binding</keyword>
<accession>A0A6J7KV93</accession>
<dbReference type="GO" id="GO:0005524">
    <property type="term" value="F:ATP binding"/>
    <property type="evidence" value="ECO:0007669"/>
    <property type="project" value="UniProtKB-KW"/>
</dbReference>
<organism evidence="5">
    <name type="scientific">freshwater metagenome</name>
    <dbReference type="NCBI Taxonomy" id="449393"/>
    <lineage>
        <taxon>unclassified sequences</taxon>
        <taxon>metagenomes</taxon>
        <taxon>ecological metagenomes</taxon>
    </lineage>
</organism>
<evidence type="ECO:0000256" key="1">
    <source>
        <dbReference type="ARBA" id="ARBA00022448"/>
    </source>
</evidence>
<gene>
    <name evidence="5" type="ORF">UFOPK3773_01785</name>
</gene>
<dbReference type="EMBL" id="CAFBNF010000241">
    <property type="protein sequence ID" value="CAB4957544.1"/>
    <property type="molecule type" value="Genomic_DNA"/>
</dbReference>
<evidence type="ECO:0000256" key="2">
    <source>
        <dbReference type="ARBA" id="ARBA00022741"/>
    </source>
</evidence>
<dbReference type="InterPro" id="IPR027417">
    <property type="entry name" value="P-loop_NTPase"/>
</dbReference>
<dbReference type="Pfam" id="PF00005">
    <property type="entry name" value="ABC_tran"/>
    <property type="match status" value="1"/>
</dbReference>
<dbReference type="SUPFAM" id="SSF52540">
    <property type="entry name" value="P-loop containing nucleoside triphosphate hydrolases"/>
    <property type="match status" value="1"/>
</dbReference>
<protein>
    <submittedName>
        <fullName evidence="5">Unannotated protein</fullName>
    </submittedName>
</protein>
<proteinExistence type="predicted"/>
<sequence length="264" mass="28810">MSTSASRPPFALTRACVEFDGEHVVDEIDLTIDAGEFVAVLGENGTGKTTLMRALLGLVPLAHGSLRLYGVPADHFRDWQRLAYVPQRLLAAGNVPVSVSEVVRSARISPRYRLRSDRESTTRAREALVAMGLADRWRDRFDSLSGGQQRRVMIARALTTDADTLVLDEPTAGVDFESQRHLAHILGELHREGRTIVLVTHELGAVANLATRAIVLGRTDHGSVLYDGPTPLPPHLRHDIAHHDTDHAGDASSVLLDQPLPEAP</sequence>
<dbReference type="InterPro" id="IPR003593">
    <property type="entry name" value="AAA+_ATPase"/>
</dbReference>
<dbReference type="InterPro" id="IPR003439">
    <property type="entry name" value="ABC_transporter-like_ATP-bd"/>
</dbReference>